<feature type="region of interest" description="Disordered" evidence="1">
    <location>
        <begin position="1"/>
        <end position="61"/>
    </location>
</feature>
<feature type="compositionally biased region" description="Basic and acidic residues" evidence="1">
    <location>
        <begin position="33"/>
        <end position="61"/>
    </location>
</feature>
<organism evidence="2">
    <name type="scientific">Tanacetum cinerariifolium</name>
    <name type="common">Dalmatian daisy</name>
    <name type="synonym">Chrysanthemum cinerariifolium</name>
    <dbReference type="NCBI Taxonomy" id="118510"/>
    <lineage>
        <taxon>Eukaryota</taxon>
        <taxon>Viridiplantae</taxon>
        <taxon>Streptophyta</taxon>
        <taxon>Embryophyta</taxon>
        <taxon>Tracheophyta</taxon>
        <taxon>Spermatophyta</taxon>
        <taxon>Magnoliopsida</taxon>
        <taxon>eudicotyledons</taxon>
        <taxon>Gunneridae</taxon>
        <taxon>Pentapetalae</taxon>
        <taxon>asterids</taxon>
        <taxon>campanulids</taxon>
        <taxon>Asterales</taxon>
        <taxon>Asteraceae</taxon>
        <taxon>Asteroideae</taxon>
        <taxon>Anthemideae</taxon>
        <taxon>Anthemidinae</taxon>
        <taxon>Tanacetum</taxon>
    </lineage>
</organism>
<evidence type="ECO:0000256" key="1">
    <source>
        <dbReference type="SAM" id="MobiDB-lite"/>
    </source>
</evidence>
<reference evidence="2" key="1">
    <citation type="journal article" date="2019" name="Sci. Rep.">
        <title>Draft genome of Tanacetum cinerariifolium, the natural source of mosquito coil.</title>
        <authorList>
            <person name="Yamashiro T."/>
            <person name="Shiraishi A."/>
            <person name="Satake H."/>
            <person name="Nakayama K."/>
        </authorList>
    </citation>
    <scope>NUCLEOTIDE SEQUENCE</scope>
</reference>
<protein>
    <submittedName>
        <fullName evidence="2">Uncharacterized protein</fullName>
    </submittedName>
</protein>
<gene>
    <name evidence="2" type="ORF">Tci_007442</name>
</gene>
<evidence type="ECO:0000313" key="2">
    <source>
        <dbReference type="EMBL" id="GEU35464.1"/>
    </source>
</evidence>
<proteinExistence type="predicted"/>
<dbReference type="EMBL" id="BKCJ010000694">
    <property type="protein sequence ID" value="GEU35464.1"/>
    <property type="molecule type" value="Genomic_DNA"/>
</dbReference>
<comment type="caution">
    <text evidence="2">The sequence shown here is derived from an EMBL/GenBank/DDBJ whole genome shotgun (WGS) entry which is preliminary data.</text>
</comment>
<name>A0A6L2JII5_TANCI</name>
<dbReference type="AlphaFoldDB" id="A0A6L2JII5"/>
<sequence>MVGDDENATNLPPVPPTSRAPNTISTIILPILKKGERRDAGNTRHKARDNGKRPAKQDEHKAMVTIDREGVDWTGHAKDNTENYALMAFNSSNLGSDIECKTSKSDAKTSELDSYESNYSVETLEYVPKPVESKPKAVSKPKVWSDAPIIEEYESDSNDEYEFKALVEQEKPSCAFINIVEHVKTPRQTIKDQDTCSKNPKVPKRDWTGLMSKRLGFGYGYTRKACFVCGSFIYLIRNTLILIY</sequence>
<accession>A0A6L2JII5</accession>